<keyword evidence="4" id="KW-1185">Reference proteome</keyword>
<dbReference type="Proteomes" id="UP000199051">
    <property type="component" value="Unassembled WGS sequence"/>
</dbReference>
<dbReference type="SUPFAM" id="SSF54001">
    <property type="entry name" value="Cysteine proteinases"/>
    <property type="match status" value="1"/>
</dbReference>
<dbReference type="AlphaFoldDB" id="A0A1H9MX03"/>
<sequence>MTVKRTLPAAVLTAVVAAMTLLGTSSAGADTPPSSRAEGNAMTEVTRSEVLARARDWVARAVPYSHVRHTDGYRQDCSGFVAMAWRLRDNPSTRTLPARATRIGKDELRAGDVLLWVNPDPTGFGHVRVFDRWADPDRSAYWVYEETPVQAVHREYRWADTAAEYLPYRGNTVVDDPVPGASLSGDARADLVHVRPDGTLLGRLNDNGFTTSPDVPLDSGLPDPARLRFADLSGDGRLDLVHIGEDGTLRVRYNGNGLTTRPWTEEVVVGTRFHDPDRVYFADLSGDGRAELIVLHRDGTLRARSGADRPWIVIGTGFDDPSRVHFADLSGDGRAELVHHEATGDLRARYNGNGLVAAPWTGELVIGNEPDPTRVKFGDLNGDGRADLVLVRADGTLVARYNHKGFTSQPWAGETVVGRGFPDPVRVILT</sequence>
<evidence type="ECO:0000256" key="2">
    <source>
        <dbReference type="SAM" id="SignalP"/>
    </source>
</evidence>
<dbReference type="InterPro" id="IPR038765">
    <property type="entry name" value="Papain-like_cys_pep_sf"/>
</dbReference>
<protein>
    <submittedName>
        <fullName evidence="3">Repeat domain-containing protein</fullName>
    </submittedName>
</protein>
<proteinExistence type="predicted"/>
<dbReference type="InterPro" id="IPR013517">
    <property type="entry name" value="FG-GAP"/>
</dbReference>
<evidence type="ECO:0000313" key="4">
    <source>
        <dbReference type="Proteomes" id="UP000199051"/>
    </source>
</evidence>
<dbReference type="EMBL" id="FOGI01000002">
    <property type="protein sequence ID" value="SER28057.1"/>
    <property type="molecule type" value="Genomic_DNA"/>
</dbReference>
<accession>A0A1H9MX03</accession>
<dbReference type="InterPro" id="IPR028994">
    <property type="entry name" value="Integrin_alpha_N"/>
</dbReference>
<dbReference type="STRING" id="155974.SAMN04487818_102378"/>
<evidence type="ECO:0000256" key="1">
    <source>
        <dbReference type="ARBA" id="ARBA00022729"/>
    </source>
</evidence>
<gene>
    <name evidence="3" type="ORF">SAMN04487818_102378</name>
</gene>
<evidence type="ECO:0000313" key="3">
    <source>
        <dbReference type="EMBL" id="SER28057.1"/>
    </source>
</evidence>
<dbReference type="Pfam" id="PF13517">
    <property type="entry name" value="FG-GAP_3"/>
    <property type="match status" value="1"/>
</dbReference>
<name>A0A1H9MX03_9PSEU</name>
<feature type="chain" id="PRO_5011486314" evidence="2">
    <location>
        <begin position="30"/>
        <end position="430"/>
    </location>
</feature>
<dbReference type="PANTHER" id="PTHR44103:SF1">
    <property type="entry name" value="PROPROTEIN CONVERTASE P"/>
    <property type="match status" value="1"/>
</dbReference>
<dbReference type="PANTHER" id="PTHR44103">
    <property type="entry name" value="PROPROTEIN CONVERTASE P"/>
    <property type="match status" value="1"/>
</dbReference>
<keyword evidence="1 2" id="KW-0732">Signal</keyword>
<feature type="signal peptide" evidence="2">
    <location>
        <begin position="1"/>
        <end position="29"/>
    </location>
</feature>
<organism evidence="3 4">
    <name type="scientific">Actinokineospora terrae</name>
    <dbReference type="NCBI Taxonomy" id="155974"/>
    <lineage>
        <taxon>Bacteria</taxon>
        <taxon>Bacillati</taxon>
        <taxon>Actinomycetota</taxon>
        <taxon>Actinomycetes</taxon>
        <taxon>Pseudonocardiales</taxon>
        <taxon>Pseudonocardiaceae</taxon>
        <taxon>Actinokineospora</taxon>
    </lineage>
</organism>
<dbReference type="Gene3D" id="3.90.1720.10">
    <property type="entry name" value="endopeptidase domain like (from Nostoc punctiforme)"/>
    <property type="match status" value="1"/>
</dbReference>
<dbReference type="RefSeq" id="WP_143073369.1">
    <property type="nucleotide sequence ID" value="NZ_FOGI01000002.1"/>
</dbReference>
<dbReference type="SUPFAM" id="SSF69318">
    <property type="entry name" value="Integrin alpha N-terminal domain"/>
    <property type="match status" value="1"/>
</dbReference>
<reference evidence="4" key="1">
    <citation type="submission" date="2016-10" db="EMBL/GenBank/DDBJ databases">
        <authorList>
            <person name="Varghese N."/>
            <person name="Submissions S."/>
        </authorList>
    </citation>
    <scope>NUCLEOTIDE SEQUENCE [LARGE SCALE GENOMIC DNA]</scope>
    <source>
        <strain evidence="4">DSM 44260</strain>
    </source>
</reference>